<dbReference type="EMBL" id="MVHG01000438">
    <property type="protein sequence ID" value="ORA00979.1"/>
    <property type="molecule type" value="Genomic_DNA"/>
</dbReference>
<gene>
    <name evidence="1" type="ORF">BST14_29305</name>
</gene>
<organism evidence="1 2">
    <name type="scientific">Mycobacterium arosiense ATCC BAA-1401 = DSM 45069</name>
    <dbReference type="NCBI Taxonomy" id="1265311"/>
    <lineage>
        <taxon>Bacteria</taxon>
        <taxon>Bacillati</taxon>
        <taxon>Actinomycetota</taxon>
        <taxon>Actinomycetes</taxon>
        <taxon>Mycobacteriales</taxon>
        <taxon>Mycobacteriaceae</taxon>
        <taxon>Mycobacterium</taxon>
        <taxon>Mycobacterium avium complex (MAC)</taxon>
    </lineage>
</organism>
<sequence length="27" mass="2981">MGEVGEVLHEPRYTQLPGVKTWVKGVA</sequence>
<feature type="non-terminal residue" evidence="1">
    <location>
        <position position="27"/>
    </location>
</feature>
<evidence type="ECO:0000313" key="2">
    <source>
        <dbReference type="Proteomes" id="UP000192707"/>
    </source>
</evidence>
<accession>A0A1W9YML8</accession>
<evidence type="ECO:0000313" key="1">
    <source>
        <dbReference type="EMBL" id="ORA00979.1"/>
    </source>
</evidence>
<dbReference type="Proteomes" id="UP000192707">
    <property type="component" value="Unassembled WGS sequence"/>
</dbReference>
<proteinExistence type="predicted"/>
<name>A0A1W9YML8_MYCAI</name>
<keyword evidence="2" id="KW-1185">Reference proteome</keyword>
<protein>
    <submittedName>
        <fullName evidence="1">Protein PilI</fullName>
    </submittedName>
</protein>
<reference evidence="1 2" key="1">
    <citation type="submission" date="2016-12" db="EMBL/GenBank/DDBJ databases">
        <title>The new phylogeny of genus Mycobacterium.</title>
        <authorList>
            <person name="Tortoli E."/>
            <person name="Trovato A."/>
            <person name="Cirillo D.M."/>
        </authorList>
    </citation>
    <scope>NUCLEOTIDE SEQUENCE [LARGE SCALE GENOMIC DNA]</scope>
    <source>
        <strain evidence="1 2">DSM 45069</strain>
    </source>
</reference>
<comment type="caution">
    <text evidence="1">The sequence shown here is derived from an EMBL/GenBank/DDBJ whole genome shotgun (WGS) entry which is preliminary data.</text>
</comment>
<dbReference type="AlphaFoldDB" id="A0A1W9YML8"/>